<sequence>MASLFCSSSLWLTQIMFSLLLLVILQQHHDCYGCLREERIALLDIKSSFSGDQGSIDPYSKFMSWNNSTDCCSWDGVQCSSTTKQVTRLDVSSTYQPWTSDYTFSMSLFLPFKEMRALILSDNNINGCIPITDCFGSLAGLKKLDYLDLSDNYFNGKDLSSLGALASLKGLSLGSNHMGSELFISGM</sequence>
<gene>
    <name evidence="1" type="ORF">IHE45_03G030400</name>
</gene>
<accession>A0ACB7WJB1</accession>
<dbReference type="EMBL" id="CM037013">
    <property type="protein sequence ID" value="KAH7688389.1"/>
    <property type="molecule type" value="Genomic_DNA"/>
</dbReference>
<dbReference type="Proteomes" id="UP000827976">
    <property type="component" value="Chromosome 3"/>
</dbReference>
<evidence type="ECO:0000313" key="1">
    <source>
        <dbReference type="EMBL" id="KAH7688389.1"/>
    </source>
</evidence>
<evidence type="ECO:0000313" key="2">
    <source>
        <dbReference type="Proteomes" id="UP000827976"/>
    </source>
</evidence>
<protein>
    <submittedName>
        <fullName evidence="1">Leucine-rich repeat-containing N-terminal plant-type protein</fullName>
    </submittedName>
</protein>
<comment type="caution">
    <text evidence="1">The sequence shown here is derived from an EMBL/GenBank/DDBJ whole genome shotgun (WGS) entry which is preliminary data.</text>
</comment>
<keyword evidence="2" id="KW-1185">Reference proteome</keyword>
<proteinExistence type="predicted"/>
<organism evidence="1 2">
    <name type="scientific">Dioscorea alata</name>
    <name type="common">Purple yam</name>
    <dbReference type="NCBI Taxonomy" id="55571"/>
    <lineage>
        <taxon>Eukaryota</taxon>
        <taxon>Viridiplantae</taxon>
        <taxon>Streptophyta</taxon>
        <taxon>Embryophyta</taxon>
        <taxon>Tracheophyta</taxon>
        <taxon>Spermatophyta</taxon>
        <taxon>Magnoliopsida</taxon>
        <taxon>Liliopsida</taxon>
        <taxon>Dioscoreales</taxon>
        <taxon>Dioscoreaceae</taxon>
        <taxon>Dioscorea</taxon>
    </lineage>
</organism>
<name>A0ACB7WJB1_DIOAL</name>
<reference evidence="2" key="1">
    <citation type="journal article" date="2022" name="Nat. Commun.">
        <title>Chromosome evolution and the genetic basis of agronomically important traits in greater yam.</title>
        <authorList>
            <person name="Bredeson J.V."/>
            <person name="Lyons J.B."/>
            <person name="Oniyinde I.O."/>
            <person name="Okereke N.R."/>
            <person name="Kolade O."/>
            <person name="Nnabue I."/>
            <person name="Nwadili C.O."/>
            <person name="Hribova E."/>
            <person name="Parker M."/>
            <person name="Nwogha J."/>
            <person name="Shu S."/>
            <person name="Carlson J."/>
            <person name="Kariba R."/>
            <person name="Muthemba S."/>
            <person name="Knop K."/>
            <person name="Barton G.J."/>
            <person name="Sherwood A.V."/>
            <person name="Lopez-Montes A."/>
            <person name="Asiedu R."/>
            <person name="Jamnadass R."/>
            <person name="Muchugi A."/>
            <person name="Goodstein D."/>
            <person name="Egesi C.N."/>
            <person name="Featherston J."/>
            <person name="Asfaw A."/>
            <person name="Simpson G.G."/>
            <person name="Dolezel J."/>
            <person name="Hendre P.S."/>
            <person name="Van Deynze A."/>
            <person name="Kumar P.L."/>
            <person name="Obidiegwu J.E."/>
            <person name="Bhattacharjee R."/>
            <person name="Rokhsar D.S."/>
        </authorList>
    </citation>
    <scope>NUCLEOTIDE SEQUENCE [LARGE SCALE GENOMIC DNA]</scope>
    <source>
        <strain evidence="2">cv. TDa95/00328</strain>
    </source>
</reference>